<sequence length="520" mass="56276">MRLNPLLSVLPWTAAATAGVLTRDNSSSVVNQTICGGTSYEYTGLAGYGLIPSNALDKYGDTLGGIGSAIAMDQGSWRKTGPDSYSGIVYCLPDRGWNTNGTLNFQSRIHKLAISFKLAPDASAENPSKPNLQLKYLDTILLTGPDGEPTTGLDADATGYASYRGFPPLPAATYVGDGFGGAGKGGKRISIDAEGLVLDKDGFFWVSDEYGPYVYKFNKNGRMVLALQPPQAYLPRRNGTISFNAASPPIYAPDQMPVPEDPKTGRNNNQGLEALTISPDGKTLYTMIQSALNQEGGPKKKNRQPARLLEYDISSGTPKYKHEYAVLLPRYIDYTEEDPSDASNVASQSEIHQLPTGDFLVLARDSGFGHGQSESLSVYRHADVVSISKSTTDLKGTYDAADGSIASSKGVLDSGITPAEYCSFLDFNVNSELAKFGLHNGGAQDAALLNEKWESLALVPVEPQGHKDKHSKKATEYFLFSFSDNDFITQDGRMNFGRFKYADESGFTLDNQALVFKVRF</sequence>
<evidence type="ECO:0000256" key="1">
    <source>
        <dbReference type="SAM" id="SignalP"/>
    </source>
</evidence>
<comment type="caution">
    <text evidence="3">The sequence shown here is derived from an EMBL/GenBank/DDBJ whole genome shotgun (WGS) entry which is preliminary data.</text>
</comment>
<accession>A0A8H6P9Q2</accession>
<evidence type="ECO:0000313" key="3">
    <source>
        <dbReference type="EMBL" id="KAF7122396.1"/>
    </source>
</evidence>
<dbReference type="Proteomes" id="UP000630445">
    <property type="component" value="Unassembled WGS sequence"/>
</dbReference>
<keyword evidence="1" id="KW-0732">Signal</keyword>
<organism evidence="3 4">
    <name type="scientific">Aspergillus hiratsukae</name>
    <dbReference type="NCBI Taxonomy" id="1194566"/>
    <lineage>
        <taxon>Eukaryota</taxon>
        <taxon>Fungi</taxon>
        <taxon>Dikarya</taxon>
        <taxon>Ascomycota</taxon>
        <taxon>Pezizomycotina</taxon>
        <taxon>Eurotiomycetes</taxon>
        <taxon>Eurotiomycetidae</taxon>
        <taxon>Eurotiales</taxon>
        <taxon>Aspergillaceae</taxon>
        <taxon>Aspergillus</taxon>
        <taxon>Aspergillus subgen. Fumigati</taxon>
    </lineage>
</organism>
<keyword evidence="4" id="KW-1185">Reference proteome</keyword>
<proteinExistence type="predicted"/>
<evidence type="ECO:0000313" key="4">
    <source>
        <dbReference type="Proteomes" id="UP000630445"/>
    </source>
</evidence>
<protein>
    <recommendedName>
        <fullName evidence="2">Phytase-like domain-containing protein</fullName>
    </recommendedName>
</protein>
<reference evidence="3" key="1">
    <citation type="submission" date="2020-06" db="EMBL/GenBank/DDBJ databases">
        <title>Draft genome sequences of strains closely related to Aspergillus parafelis and Aspergillus hiratsukae.</title>
        <authorList>
            <person name="Dos Santos R.A.C."/>
            <person name="Rivero-Menendez O."/>
            <person name="Steenwyk J.L."/>
            <person name="Mead M.E."/>
            <person name="Goldman G.H."/>
            <person name="Alastruey-Izquierdo A."/>
            <person name="Rokas A."/>
        </authorList>
    </citation>
    <scope>NUCLEOTIDE SEQUENCE</scope>
    <source>
        <strain evidence="3">CNM-CM5793</strain>
    </source>
</reference>
<dbReference type="OrthoDB" id="425936at2759"/>
<gene>
    <name evidence="3" type="ORF">CNMCM5793_000421</name>
</gene>
<dbReference type="AlphaFoldDB" id="A0A8H6P9Q2"/>
<dbReference type="PANTHER" id="PTHR37957">
    <property type="entry name" value="BLR7070 PROTEIN"/>
    <property type="match status" value="1"/>
</dbReference>
<evidence type="ECO:0000259" key="2">
    <source>
        <dbReference type="Pfam" id="PF13449"/>
    </source>
</evidence>
<feature type="signal peptide" evidence="1">
    <location>
        <begin position="1"/>
        <end position="22"/>
    </location>
</feature>
<feature type="chain" id="PRO_5034463190" description="Phytase-like domain-containing protein" evidence="1">
    <location>
        <begin position="23"/>
        <end position="520"/>
    </location>
</feature>
<feature type="domain" description="Phytase-like" evidence="2">
    <location>
        <begin position="131"/>
        <end position="379"/>
    </location>
</feature>
<dbReference type="InterPro" id="IPR027372">
    <property type="entry name" value="Phytase-like_dom"/>
</dbReference>
<dbReference type="PANTHER" id="PTHR37957:SF1">
    <property type="entry name" value="PHYTASE-LIKE DOMAIN-CONTAINING PROTEIN"/>
    <property type="match status" value="1"/>
</dbReference>
<name>A0A8H6P9Q2_9EURO</name>
<dbReference type="SUPFAM" id="SSF63829">
    <property type="entry name" value="Calcium-dependent phosphotriesterase"/>
    <property type="match status" value="1"/>
</dbReference>
<dbReference type="Pfam" id="PF13449">
    <property type="entry name" value="Phytase-like"/>
    <property type="match status" value="1"/>
</dbReference>
<dbReference type="EMBL" id="JACBAD010002020">
    <property type="protein sequence ID" value="KAF7122396.1"/>
    <property type="molecule type" value="Genomic_DNA"/>
</dbReference>